<dbReference type="InterPro" id="IPR000581">
    <property type="entry name" value="ILV_EDD_N"/>
</dbReference>
<dbReference type="PANTHER" id="PTHR43183:SF2">
    <property type="entry name" value="DIHYDROXY-ACID DEHYDRATASE"/>
    <property type="match status" value="1"/>
</dbReference>
<feature type="domain" description="Dihydroxy-acid/6-phosphogluconate dehydratase C-terminal" evidence="7">
    <location>
        <begin position="99"/>
        <end position="230"/>
    </location>
</feature>
<keyword evidence="4" id="KW-0411">Iron-sulfur</keyword>
<keyword evidence="2" id="KW-0479">Metal-binding</keyword>
<evidence type="ECO:0008006" key="10">
    <source>
        <dbReference type="Google" id="ProtNLM"/>
    </source>
</evidence>
<evidence type="ECO:0000313" key="9">
    <source>
        <dbReference type="Proteomes" id="UP001190700"/>
    </source>
</evidence>
<keyword evidence="5" id="KW-0456">Lyase</keyword>
<dbReference type="InterPro" id="IPR056740">
    <property type="entry name" value="ILV_EDD_C"/>
</dbReference>
<accession>A0AAE0BCL1</accession>
<dbReference type="GO" id="GO:0016829">
    <property type="term" value="F:lyase activity"/>
    <property type="evidence" value="ECO:0007669"/>
    <property type="project" value="UniProtKB-KW"/>
</dbReference>
<evidence type="ECO:0000256" key="4">
    <source>
        <dbReference type="ARBA" id="ARBA00023014"/>
    </source>
</evidence>
<keyword evidence="3" id="KW-0408">Iron</keyword>
<reference evidence="8 9" key="1">
    <citation type="journal article" date="2015" name="Genome Biol. Evol.">
        <title>Comparative Genomics of a Bacterivorous Green Alga Reveals Evolutionary Causalities and Consequences of Phago-Mixotrophic Mode of Nutrition.</title>
        <authorList>
            <person name="Burns J.A."/>
            <person name="Paasch A."/>
            <person name="Narechania A."/>
            <person name="Kim E."/>
        </authorList>
    </citation>
    <scope>NUCLEOTIDE SEQUENCE [LARGE SCALE GENOMIC DNA]</scope>
    <source>
        <strain evidence="8 9">PLY_AMNH</strain>
    </source>
</reference>
<dbReference type="GO" id="GO:0051536">
    <property type="term" value="F:iron-sulfur cluster binding"/>
    <property type="evidence" value="ECO:0007669"/>
    <property type="project" value="UniProtKB-KW"/>
</dbReference>
<evidence type="ECO:0000259" key="7">
    <source>
        <dbReference type="Pfam" id="PF24877"/>
    </source>
</evidence>
<comment type="similarity">
    <text evidence="1">Belongs to the IlvD/Edd family.</text>
</comment>
<evidence type="ECO:0000256" key="2">
    <source>
        <dbReference type="ARBA" id="ARBA00022723"/>
    </source>
</evidence>
<evidence type="ECO:0000256" key="3">
    <source>
        <dbReference type="ARBA" id="ARBA00023004"/>
    </source>
</evidence>
<name>A0AAE0BCL1_9CHLO</name>
<proteinExistence type="inferred from homology"/>
<dbReference type="EMBL" id="LGRX02035735">
    <property type="protein sequence ID" value="KAK3233367.1"/>
    <property type="molecule type" value="Genomic_DNA"/>
</dbReference>
<feature type="domain" description="Dihydroxy-acid/6-phosphogluconate dehydratase N-terminal" evidence="6">
    <location>
        <begin position="2"/>
        <end position="89"/>
    </location>
</feature>
<sequence length="312" mass="33064">MIAHAALGGSTNAIIHLVAIAGRFGLKIPLEKFDEVSRRVPVLANVKPNGKYLMEDYHFAGGLPGLLSRLTDHLHLGCHTVTGRSLLENLSGAGICNDDVIRPLDEPVCSEGTTVVLRGNLAPRGAILKVSAADKSKLQHQGPAVVFSSMADLEARIDAPELDVQADSVLVLQNAGPIGGPGMPEWGQLPIPKKLLKAGVRDMVRISDSRMSGTAFGTCVLHVAPEAAADTVMPRAPPGVIGAQPHTNGHAALHQVEQGSPPIPLGRVLTGLQVKISFRLGLDQVNQRVVEELVDAFLHLLVQVLEVDARHV</sequence>
<evidence type="ECO:0000313" key="8">
    <source>
        <dbReference type="EMBL" id="KAK3233367.1"/>
    </source>
</evidence>
<evidence type="ECO:0000256" key="1">
    <source>
        <dbReference type="ARBA" id="ARBA00006486"/>
    </source>
</evidence>
<dbReference type="InterPro" id="IPR037237">
    <property type="entry name" value="IlvD/EDD_N"/>
</dbReference>
<evidence type="ECO:0000259" key="6">
    <source>
        <dbReference type="Pfam" id="PF00920"/>
    </source>
</evidence>
<dbReference type="Pfam" id="PF24877">
    <property type="entry name" value="ILV_EDD_C"/>
    <property type="match status" value="1"/>
</dbReference>
<dbReference type="Pfam" id="PF00920">
    <property type="entry name" value="ILVD_EDD_N"/>
    <property type="match status" value="1"/>
</dbReference>
<organism evidence="8 9">
    <name type="scientific">Cymbomonas tetramitiformis</name>
    <dbReference type="NCBI Taxonomy" id="36881"/>
    <lineage>
        <taxon>Eukaryota</taxon>
        <taxon>Viridiplantae</taxon>
        <taxon>Chlorophyta</taxon>
        <taxon>Pyramimonadophyceae</taxon>
        <taxon>Pyramimonadales</taxon>
        <taxon>Pyramimonadaceae</taxon>
        <taxon>Cymbomonas</taxon>
    </lineage>
</organism>
<dbReference type="AlphaFoldDB" id="A0AAE0BCL1"/>
<dbReference type="Proteomes" id="UP001190700">
    <property type="component" value="Unassembled WGS sequence"/>
</dbReference>
<keyword evidence="9" id="KW-1185">Reference proteome</keyword>
<dbReference type="SUPFAM" id="SSF52016">
    <property type="entry name" value="LeuD/IlvD-like"/>
    <property type="match status" value="1"/>
</dbReference>
<dbReference type="PANTHER" id="PTHR43183">
    <property type="entry name" value="HYPOTHETICAL DIHYDROXYACID DEHYDRATASE (EUROFUNG)-RELATED"/>
    <property type="match status" value="1"/>
</dbReference>
<dbReference type="SUPFAM" id="SSF143975">
    <property type="entry name" value="IlvD/EDD N-terminal domain-like"/>
    <property type="match status" value="1"/>
</dbReference>
<gene>
    <name evidence="8" type="ORF">CYMTET_56325</name>
</gene>
<dbReference type="GO" id="GO:0046872">
    <property type="term" value="F:metal ion binding"/>
    <property type="evidence" value="ECO:0007669"/>
    <property type="project" value="UniProtKB-KW"/>
</dbReference>
<dbReference type="InterPro" id="IPR042096">
    <property type="entry name" value="Dihydro-acid_dehy_C"/>
</dbReference>
<dbReference type="Gene3D" id="3.50.30.80">
    <property type="entry name" value="IlvD/EDD C-terminal domain-like"/>
    <property type="match status" value="1"/>
</dbReference>
<dbReference type="InterPro" id="IPR052352">
    <property type="entry name" value="Sugar_Degrad_Dehydratases"/>
</dbReference>
<protein>
    <recommendedName>
        <fullName evidence="10">Dihydroxy-acid dehydratase</fullName>
    </recommendedName>
</protein>
<evidence type="ECO:0000256" key="5">
    <source>
        <dbReference type="ARBA" id="ARBA00023239"/>
    </source>
</evidence>
<comment type="caution">
    <text evidence="8">The sequence shown here is derived from an EMBL/GenBank/DDBJ whole genome shotgun (WGS) entry which is preliminary data.</text>
</comment>